<feature type="domain" description="Histidine kinase" evidence="9">
    <location>
        <begin position="264"/>
        <end position="458"/>
    </location>
</feature>
<organism evidence="11 12">
    <name type="scientific">Dechloromonas hankyongensis</name>
    <dbReference type="NCBI Taxonomy" id="2908002"/>
    <lineage>
        <taxon>Bacteria</taxon>
        <taxon>Pseudomonadati</taxon>
        <taxon>Pseudomonadota</taxon>
        <taxon>Betaproteobacteria</taxon>
        <taxon>Rhodocyclales</taxon>
        <taxon>Azonexaceae</taxon>
        <taxon>Dechloromonas</taxon>
    </lineage>
</organism>
<dbReference type="SUPFAM" id="SSF158472">
    <property type="entry name" value="HAMP domain-like"/>
    <property type="match status" value="1"/>
</dbReference>
<dbReference type="Proteomes" id="UP001165384">
    <property type="component" value="Unassembled WGS sequence"/>
</dbReference>
<dbReference type="Pfam" id="PF00672">
    <property type="entry name" value="HAMP"/>
    <property type="match status" value="1"/>
</dbReference>
<feature type="domain" description="HAMP" evidence="10">
    <location>
        <begin position="183"/>
        <end position="235"/>
    </location>
</feature>
<evidence type="ECO:0000256" key="5">
    <source>
        <dbReference type="ARBA" id="ARBA00022679"/>
    </source>
</evidence>
<keyword evidence="12" id="KW-1185">Reference proteome</keyword>
<feature type="transmembrane region" description="Helical" evidence="8">
    <location>
        <begin position="20"/>
        <end position="39"/>
    </location>
</feature>
<dbReference type="InterPro" id="IPR036890">
    <property type="entry name" value="HATPase_C_sf"/>
</dbReference>
<dbReference type="PROSITE" id="PS50109">
    <property type="entry name" value="HIS_KIN"/>
    <property type="match status" value="1"/>
</dbReference>
<comment type="catalytic activity">
    <reaction evidence="1">
        <text>ATP + protein L-histidine = ADP + protein N-phospho-L-histidine.</text>
        <dbReference type="EC" id="2.7.13.3"/>
    </reaction>
</comment>
<evidence type="ECO:0000313" key="12">
    <source>
        <dbReference type="Proteomes" id="UP001165384"/>
    </source>
</evidence>
<dbReference type="Pfam" id="PF07730">
    <property type="entry name" value="HisKA_3"/>
    <property type="match status" value="1"/>
</dbReference>
<evidence type="ECO:0000259" key="9">
    <source>
        <dbReference type="PROSITE" id="PS50109"/>
    </source>
</evidence>
<dbReference type="CDD" id="cd06225">
    <property type="entry name" value="HAMP"/>
    <property type="match status" value="1"/>
</dbReference>
<evidence type="ECO:0000313" key="11">
    <source>
        <dbReference type="EMBL" id="MCG2576838.1"/>
    </source>
</evidence>
<dbReference type="InterPro" id="IPR011712">
    <property type="entry name" value="Sig_transdc_His_kin_sub3_dim/P"/>
</dbReference>
<dbReference type="PANTHER" id="PTHR24421:SF58">
    <property type="entry name" value="SIGNAL TRANSDUCTION HISTIDINE-PROTEIN KINASE_PHOSPHATASE UHPB"/>
    <property type="match status" value="1"/>
</dbReference>
<dbReference type="Gene3D" id="3.30.565.10">
    <property type="entry name" value="Histidine kinase-like ATPase, C-terminal domain"/>
    <property type="match status" value="1"/>
</dbReference>
<proteinExistence type="predicted"/>
<sequence length="463" mass="50496">MRLLPDFSSLRQAGLHTRVGLVLTVLATCLLLVLGGLWLHATRQAVHEEVEAATRVSEQWLKVVLGELRALPPAERGERLLAVAESIGRVRANVLEVRDPAGQLRHVSPPSAYKTGRLAPAWFAALLASDLPPRQINFEGYQLSLHPDPSRAILDAWDELLGMAGWALLLLVGLFSVVRQALVQALRPLDQVMQALDRTGRGRFDTRLPQFASPELGRLAGAFNGMADRLKAAVDDNVRLETAREVGEQMRTRLAAERRAERESIARELHDELAQGVTAVRALAGAIVQRTTEQPALHGHARSIVAVTGEMQDGVRHILHRLRRKEPEPLASQLESVVDAWRRQHGIDLYSRIALMGEVFDGELAQCVLRIVQEGLTNIVRHADASRVDLSLLHDGATVQIRIADNGRGLDGGPSGQAGCGLGLQGMRERIALLGGQLEFSSPAEGGFVLQASLPAETRRVEA</sequence>
<dbReference type="EC" id="2.7.13.3" evidence="3"/>
<dbReference type="InterPro" id="IPR003660">
    <property type="entry name" value="HAMP_dom"/>
</dbReference>
<dbReference type="CDD" id="cd16917">
    <property type="entry name" value="HATPase_UhpB-NarQ-NarX-like"/>
    <property type="match status" value="1"/>
</dbReference>
<dbReference type="InterPro" id="IPR050482">
    <property type="entry name" value="Sensor_HK_TwoCompSys"/>
</dbReference>
<evidence type="ECO:0000256" key="1">
    <source>
        <dbReference type="ARBA" id="ARBA00000085"/>
    </source>
</evidence>
<dbReference type="SMART" id="SM00387">
    <property type="entry name" value="HATPase_c"/>
    <property type="match status" value="1"/>
</dbReference>
<evidence type="ECO:0000256" key="2">
    <source>
        <dbReference type="ARBA" id="ARBA00004370"/>
    </source>
</evidence>
<dbReference type="InterPro" id="IPR005467">
    <property type="entry name" value="His_kinase_dom"/>
</dbReference>
<evidence type="ECO:0000256" key="6">
    <source>
        <dbReference type="ARBA" id="ARBA00022777"/>
    </source>
</evidence>
<gene>
    <name evidence="11" type="ORF">LZ012_07510</name>
</gene>
<dbReference type="EMBL" id="JAKLTN010000001">
    <property type="protein sequence ID" value="MCG2576838.1"/>
    <property type="molecule type" value="Genomic_DNA"/>
</dbReference>
<dbReference type="Gene3D" id="6.10.340.10">
    <property type="match status" value="1"/>
</dbReference>
<keyword evidence="4" id="KW-0597">Phosphoprotein</keyword>
<name>A0ABS9K110_9RHOO</name>
<dbReference type="Pfam" id="PF02518">
    <property type="entry name" value="HATPase_c"/>
    <property type="match status" value="1"/>
</dbReference>
<dbReference type="PROSITE" id="PS50885">
    <property type="entry name" value="HAMP"/>
    <property type="match status" value="1"/>
</dbReference>
<keyword evidence="7" id="KW-0902">Two-component regulatory system</keyword>
<comment type="subcellular location">
    <subcellularLocation>
        <location evidence="2">Membrane</location>
    </subcellularLocation>
</comment>
<keyword evidence="6" id="KW-0418">Kinase</keyword>
<evidence type="ECO:0000256" key="3">
    <source>
        <dbReference type="ARBA" id="ARBA00012438"/>
    </source>
</evidence>
<dbReference type="InterPro" id="IPR003594">
    <property type="entry name" value="HATPase_dom"/>
</dbReference>
<dbReference type="SMART" id="SM00304">
    <property type="entry name" value="HAMP"/>
    <property type="match status" value="1"/>
</dbReference>
<keyword evidence="8" id="KW-0472">Membrane</keyword>
<reference evidence="11" key="1">
    <citation type="submission" date="2022-01" db="EMBL/GenBank/DDBJ databases">
        <authorList>
            <person name="Jo J.-H."/>
            <person name="Im W.-T."/>
        </authorList>
    </citation>
    <scope>NUCLEOTIDE SEQUENCE</scope>
    <source>
        <strain evidence="11">XY25</strain>
    </source>
</reference>
<evidence type="ECO:0000259" key="10">
    <source>
        <dbReference type="PROSITE" id="PS50885"/>
    </source>
</evidence>
<keyword evidence="8" id="KW-1133">Transmembrane helix</keyword>
<keyword evidence="8" id="KW-0812">Transmembrane</keyword>
<evidence type="ECO:0000256" key="8">
    <source>
        <dbReference type="SAM" id="Phobius"/>
    </source>
</evidence>
<evidence type="ECO:0000256" key="7">
    <source>
        <dbReference type="ARBA" id="ARBA00023012"/>
    </source>
</evidence>
<evidence type="ECO:0000256" key="4">
    <source>
        <dbReference type="ARBA" id="ARBA00022553"/>
    </source>
</evidence>
<dbReference type="SUPFAM" id="SSF55874">
    <property type="entry name" value="ATPase domain of HSP90 chaperone/DNA topoisomerase II/histidine kinase"/>
    <property type="match status" value="1"/>
</dbReference>
<accession>A0ABS9K110</accession>
<comment type="caution">
    <text evidence="11">The sequence shown here is derived from an EMBL/GenBank/DDBJ whole genome shotgun (WGS) entry which is preliminary data.</text>
</comment>
<dbReference type="RefSeq" id="WP_275709178.1">
    <property type="nucleotide sequence ID" value="NZ_JAKLTN010000001.1"/>
</dbReference>
<protein>
    <recommendedName>
        <fullName evidence="3">histidine kinase</fullName>
        <ecNumber evidence="3">2.7.13.3</ecNumber>
    </recommendedName>
</protein>
<feature type="transmembrane region" description="Helical" evidence="8">
    <location>
        <begin position="160"/>
        <end position="178"/>
    </location>
</feature>
<keyword evidence="5" id="KW-0808">Transferase</keyword>
<dbReference type="PANTHER" id="PTHR24421">
    <property type="entry name" value="NITRATE/NITRITE SENSOR PROTEIN NARX-RELATED"/>
    <property type="match status" value="1"/>
</dbReference>